<dbReference type="AlphaFoldDB" id="A0A179EUD5"/>
<reference evidence="1 2" key="1">
    <citation type="submission" date="2016-04" db="EMBL/GenBank/DDBJ databases">
        <title>Draft genome of an Enterococcus thailandicus strain isolated from bovine feces.</title>
        <authorList>
            <person name="Beukers A.G."/>
            <person name="Zaheer R."/>
            <person name="Goji N."/>
            <person name="Cook S.R."/>
            <person name="Amoako K."/>
            <person name="Chaves A.V."/>
            <person name="Ward M.P."/>
            <person name="Mcallister T.A."/>
        </authorList>
    </citation>
    <scope>NUCLEOTIDE SEQUENCE [LARGE SCALE GENOMIC DNA]</scope>
    <source>
        <strain evidence="1 2">F0711D 46</strain>
    </source>
</reference>
<evidence type="ECO:0000313" key="2">
    <source>
        <dbReference type="Proteomes" id="UP000078516"/>
    </source>
</evidence>
<gene>
    <name evidence="1" type="ORF">A6E74_00140</name>
</gene>
<name>A0A179EUD5_ENTTH</name>
<sequence>MRNFCFSKNLVIQLKYQEETEMEIMEQFLNKQIAEAKKEIDRLTTRREEELGNSINFIENEVQIERLLAQVEAYEAVLEQL</sequence>
<proteinExistence type="predicted"/>
<evidence type="ECO:0000313" key="1">
    <source>
        <dbReference type="EMBL" id="OAQ56818.1"/>
    </source>
</evidence>
<accession>A0A179EUD5</accession>
<keyword evidence="2" id="KW-1185">Reference proteome</keyword>
<dbReference type="Proteomes" id="UP000078516">
    <property type="component" value="Unassembled WGS sequence"/>
</dbReference>
<comment type="caution">
    <text evidence="1">The sequence shown here is derived from an EMBL/GenBank/DDBJ whole genome shotgun (WGS) entry which is preliminary data.</text>
</comment>
<organism evidence="1 2">
    <name type="scientific">Enterococcus thailandicus</name>
    <dbReference type="NCBI Taxonomy" id="417368"/>
    <lineage>
        <taxon>Bacteria</taxon>
        <taxon>Bacillati</taxon>
        <taxon>Bacillota</taxon>
        <taxon>Bacilli</taxon>
        <taxon>Lactobacillales</taxon>
        <taxon>Enterococcaceae</taxon>
        <taxon>Enterococcus</taxon>
    </lineage>
</organism>
<dbReference type="KEGG" id="eth:CK496_09325"/>
<protein>
    <submittedName>
        <fullName evidence="1">Uncharacterized protein</fullName>
    </submittedName>
</protein>
<dbReference type="EMBL" id="LWMN01000001">
    <property type="protein sequence ID" value="OAQ56818.1"/>
    <property type="molecule type" value="Genomic_DNA"/>
</dbReference>